<keyword evidence="8 15" id="KW-0460">Magnesium</keyword>
<dbReference type="GO" id="GO:0005829">
    <property type="term" value="C:cytosol"/>
    <property type="evidence" value="ECO:0007669"/>
    <property type="project" value="TreeGrafter"/>
</dbReference>
<dbReference type="CDD" id="cd02012">
    <property type="entry name" value="TPP_TK"/>
    <property type="match status" value="1"/>
</dbReference>
<evidence type="ECO:0000256" key="9">
    <source>
        <dbReference type="ARBA" id="ARBA00023052"/>
    </source>
</evidence>
<dbReference type="GO" id="GO:0009052">
    <property type="term" value="P:pentose-phosphate shunt, non-oxidative branch"/>
    <property type="evidence" value="ECO:0007669"/>
    <property type="project" value="UniProtKB-ARBA"/>
</dbReference>
<feature type="site" description="Important for catalytic activity" evidence="16">
    <location>
        <position position="26"/>
    </location>
</feature>
<dbReference type="FunFam" id="3.40.50.970:FF:000004">
    <property type="entry name" value="Transketolase"/>
    <property type="match status" value="1"/>
</dbReference>
<keyword evidence="7 15" id="KW-0479">Metal-binding</keyword>
<dbReference type="PANTHER" id="PTHR43522:SF2">
    <property type="entry name" value="TRANSKETOLASE 1-RELATED"/>
    <property type="match status" value="1"/>
</dbReference>
<dbReference type="SMART" id="SM00861">
    <property type="entry name" value="Transket_pyr"/>
    <property type="match status" value="1"/>
</dbReference>
<feature type="binding site" evidence="13">
    <location>
        <position position="261"/>
    </location>
    <ligand>
        <name>substrate</name>
    </ligand>
</feature>
<feature type="domain" description="Transketolase-like pyrimidine-binding" evidence="17">
    <location>
        <begin position="355"/>
        <end position="530"/>
    </location>
</feature>
<evidence type="ECO:0000256" key="16">
    <source>
        <dbReference type="PIRSR" id="PIRSR605478-5"/>
    </source>
</evidence>
<evidence type="ECO:0000256" key="11">
    <source>
        <dbReference type="NCBIfam" id="TIGR00232"/>
    </source>
</evidence>
<dbReference type="SUPFAM" id="SSF52922">
    <property type="entry name" value="TK C-terminal domain-like"/>
    <property type="match status" value="1"/>
</dbReference>
<dbReference type="PANTHER" id="PTHR43522">
    <property type="entry name" value="TRANSKETOLASE"/>
    <property type="match status" value="1"/>
</dbReference>
<feature type="site" description="Important for catalytic activity" evidence="16">
    <location>
        <position position="261"/>
    </location>
</feature>
<sequence>MADTTLMANAIRALAMDAVQQAKSGHPGAPMGMAEMAVALWSRHLRHNPANPHWMDRDRFVLSNGHGSMLIYALLHLTGYDLPIEELKAFRQLHSKTPGHPEVGITPGVETTTGPLGQGITNAVGMALAEKLLAQQYNRPGYEIVNHHTYVFLGDGCLMEGISHEACALAGAWKLNKLIALYDDNGISIDGQVTPWFVDDTPKRFEAYGWNVIGPVDGHDVQAVDDAIARAKLSTDRPTLIVCKTSIGKGSPNRANTAKAHGEPLGEEEIRLTREALGWPHEPFVVPQEVYEAWDAKARGAAQEQAWATLFEGYRAEHPELAAEFERRMKGELPAGFAQVAADAVAAAHAKAETVASRKASQLALEAYTAALPELLGGSADLTGSNLTNTSSTPALRFDEAGQPNGGRHINYGVREFGMAAIMNGIALHGGFIPYGGTFLTFSDYSRNAIRMAALMKQRVIHVFTHDSIGLGEDGPTHQSIEHAASLRLIPNLDVWRPADTAETAVAWACAIESRERPTALLLSRQNLPYAPKAGLDDIAKGAYVLAEPSEVGLKKKAQAVIIATGSEVQLALHAQAQLAQDGIAVRVVSMPSTTVFDRQSVEYKRSVLPEGLPRIAVEAGVTDFWWKYRVEAVVGIDRYGESAPAGVLFKHFGFTAENVADTVRVVLGK</sequence>
<feature type="binding site" evidence="14">
    <location>
        <position position="156"/>
    </location>
    <ligand>
        <name>thiamine diphosphate</name>
        <dbReference type="ChEBI" id="CHEBI:58937"/>
    </ligand>
</feature>
<feature type="binding site" evidence="13">
    <location>
        <position position="26"/>
    </location>
    <ligand>
        <name>substrate</name>
    </ligand>
</feature>
<evidence type="ECO:0000313" key="20">
    <source>
        <dbReference type="Proteomes" id="UP000239406"/>
    </source>
</evidence>
<evidence type="ECO:0000256" key="1">
    <source>
        <dbReference type="ARBA" id="ARBA00001913"/>
    </source>
</evidence>
<dbReference type="OrthoDB" id="8732661at2"/>
<dbReference type="GO" id="GO:0004802">
    <property type="term" value="F:transketolase activity"/>
    <property type="evidence" value="ECO:0007669"/>
    <property type="project" value="UniProtKB-UniRule"/>
</dbReference>
<dbReference type="Proteomes" id="UP000294772">
    <property type="component" value="Unassembled WGS sequence"/>
</dbReference>
<evidence type="ECO:0000256" key="3">
    <source>
        <dbReference type="ARBA" id="ARBA00007131"/>
    </source>
</evidence>
<comment type="caution">
    <text evidence="18">The sequence shown here is derived from an EMBL/GenBank/DDBJ whole genome shotgun (WGS) entry which is preliminary data.</text>
</comment>
<feature type="binding site" evidence="14">
    <location>
        <position position="442"/>
    </location>
    <ligand>
        <name>thiamine diphosphate</name>
        <dbReference type="ChEBI" id="CHEBI:58937"/>
    </ligand>
</feature>
<reference evidence="19 21" key="2">
    <citation type="submission" date="2019-03" db="EMBL/GenBank/DDBJ databases">
        <title>Genomic Encyclopedia of Type Strains, Phase IV (KMG-IV): sequencing the most valuable type-strain genomes for metagenomic binning, comparative biology and taxonomic classification.</title>
        <authorList>
            <person name="Goeker M."/>
        </authorList>
    </citation>
    <scope>NUCLEOTIDE SEQUENCE [LARGE SCALE GENOMIC DNA]</scope>
    <source>
        <strain evidence="19 21">DSM 15264</strain>
    </source>
</reference>
<evidence type="ECO:0000256" key="8">
    <source>
        <dbReference type="ARBA" id="ARBA00022842"/>
    </source>
</evidence>
<dbReference type="NCBIfam" id="TIGR00232">
    <property type="entry name" value="tktlase_bact"/>
    <property type="match status" value="1"/>
</dbReference>
<feature type="binding site" evidence="13">
    <location>
        <position position="474"/>
    </location>
    <ligand>
        <name>substrate</name>
    </ligand>
</feature>
<feature type="binding site" evidence="13">
    <location>
        <position position="478"/>
    </location>
    <ligand>
        <name>substrate</name>
    </ligand>
</feature>
<dbReference type="Pfam" id="PF00456">
    <property type="entry name" value="Transketolase_N"/>
    <property type="match status" value="1"/>
</dbReference>
<feature type="binding site" evidence="15">
    <location>
        <position position="155"/>
    </location>
    <ligand>
        <name>Mg(2+)</name>
        <dbReference type="ChEBI" id="CHEBI:18420"/>
    </ligand>
</feature>
<organism evidence="18 20">
    <name type="scientific">Caldimonas thermodepolymerans</name>
    <dbReference type="NCBI Taxonomy" id="215580"/>
    <lineage>
        <taxon>Bacteria</taxon>
        <taxon>Pseudomonadati</taxon>
        <taxon>Pseudomonadota</taxon>
        <taxon>Betaproteobacteria</taxon>
        <taxon>Burkholderiales</taxon>
        <taxon>Sphaerotilaceae</taxon>
        <taxon>Caldimonas</taxon>
    </lineage>
</organism>
<feature type="binding site" evidence="13">
    <location>
        <position position="466"/>
    </location>
    <ligand>
        <name>substrate</name>
    </ligand>
</feature>
<feature type="active site" description="Proton donor" evidence="12">
    <location>
        <position position="416"/>
    </location>
</feature>
<evidence type="ECO:0000256" key="15">
    <source>
        <dbReference type="PIRSR" id="PIRSR605478-4"/>
    </source>
</evidence>
<dbReference type="SUPFAM" id="SSF52518">
    <property type="entry name" value="Thiamin diphosphate-binding fold (THDP-binding)"/>
    <property type="match status" value="2"/>
</dbReference>
<dbReference type="InterPro" id="IPR055152">
    <property type="entry name" value="Transketolase-like_C_2"/>
</dbReference>
<comment type="cofactor">
    <cofactor evidence="14">
        <name>thiamine diphosphate</name>
        <dbReference type="ChEBI" id="CHEBI:58937"/>
    </cofactor>
    <text evidence="14">Binds 1 thiamine pyrophosphate per subunit. During the reaction, the substrate forms a covalent intermediate with the cofactor.</text>
</comment>
<evidence type="ECO:0000256" key="7">
    <source>
        <dbReference type="ARBA" id="ARBA00022723"/>
    </source>
</evidence>
<evidence type="ECO:0000313" key="18">
    <source>
        <dbReference type="EMBL" id="PPE69618.1"/>
    </source>
</evidence>
<protein>
    <recommendedName>
        <fullName evidence="5 11">Transketolase</fullName>
        <ecNumber evidence="5 11">2.2.1.1</ecNumber>
    </recommendedName>
</protein>
<dbReference type="PROSITE" id="PS00801">
    <property type="entry name" value="TRANSKETOLASE_1"/>
    <property type="match status" value="1"/>
</dbReference>
<dbReference type="InterPro" id="IPR005474">
    <property type="entry name" value="Transketolase_N"/>
</dbReference>
<feature type="binding site" evidence="15">
    <location>
        <position position="187"/>
    </location>
    <ligand>
        <name>Mg(2+)</name>
        <dbReference type="ChEBI" id="CHEBI:18420"/>
    </ligand>
</feature>
<keyword evidence="9 14" id="KW-0786">Thiamine pyrophosphate</keyword>
<dbReference type="EMBL" id="SLXF01000009">
    <property type="protein sequence ID" value="TCP05046.1"/>
    <property type="molecule type" value="Genomic_DNA"/>
</dbReference>
<evidence type="ECO:0000313" key="21">
    <source>
        <dbReference type="Proteomes" id="UP000294772"/>
    </source>
</evidence>
<dbReference type="Proteomes" id="UP000239406">
    <property type="component" value="Unassembled WGS sequence"/>
</dbReference>
<dbReference type="CDD" id="cd07033">
    <property type="entry name" value="TPP_PYR_DXS_TK_like"/>
    <property type="match status" value="1"/>
</dbReference>
<proteinExistence type="inferred from homology"/>
<name>A0A2S5T3Z2_9BURK</name>
<evidence type="ECO:0000259" key="17">
    <source>
        <dbReference type="SMART" id="SM00861"/>
    </source>
</evidence>
<comment type="cofactor">
    <cofactor evidence="1">
        <name>Ca(2+)</name>
        <dbReference type="ChEBI" id="CHEBI:29108"/>
    </cofactor>
</comment>
<dbReference type="InterPro" id="IPR005478">
    <property type="entry name" value="Transketolase_bac-like"/>
</dbReference>
<feature type="binding site" evidence="14">
    <location>
        <position position="66"/>
    </location>
    <ligand>
        <name>thiamine diphosphate</name>
        <dbReference type="ChEBI" id="CHEBI:58937"/>
    </ligand>
</feature>
<dbReference type="InterPro" id="IPR033247">
    <property type="entry name" value="Transketolase_fam"/>
</dbReference>
<dbReference type="InterPro" id="IPR005475">
    <property type="entry name" value="Transketolase-like_Pyr-bd"/>
</dbReference>
<feature type="binding site" evidence="14">
    <location>
        <begin position="114"/>
        <end position="116"/>
    </location>
    <ligand>
        <name>thiamine diphosphate</name>
        <dbReference type="ChEBI" id="CHEBI:58937"/>
    </ligand>
</feature>
<feature type="binding site" evidence="14">
    <location>
        <position position="185"/>
    </location>
    <ligand>
        <name>thiamine diphosphate</name>
        <dbReference type="ChEBI" id="CHEBI:58937"/>
    </ligand>
</feature>
<evidence type="ECO:0000256" key="6">
    <source>
        <dbReference type="ARBA" id="ARBA00022679"/>
    </source>
</evidence>
<evidence type="ECO:0000256" key="14">
    <source>
        <dbReference type="PIRSR" id="PIRSR605478-3"/>
    </source>
</evidence>
<comment type="cofactor">
    <cofactor evidence="15">
        <name>Mg(2+)</name>
        <dbReference type="ChEBI" id="CHEBI:18420"/>
    </cofactor>
    <text evidence="15">Binds 1 Mg(2+) ion per subunit. Can also utilize other divalent metal cations, such as Ca(2+), Mn(2+) and Co(2+).</text>
</comment>
<evidence type="ECO:0000256" key="10">
    <source>
        <dbReference type="ARBA" id="ARBA00049473"/>
    </source>
</evidence>
<dbReference type="FunFam" id="3.40.50.970:FF:000003">
    <property type="entry name" value="Transketolase"/>
    <property type="match status" value="1"/>
</dbReference>
<evidence type="ECO:0000256" key="5">
    <source>
        <dbReference type="ARBA" id="ARBA00013152"/>
    </source>
</evidence>
<evidence type="ECO:0000256" key="4">
    <source>
        <dbReference type="ARBA" id="ARBA00011738"/>
    </source>
</evidence>
<feature type="binding site" evidence="13">
    <location>
        <position position="525"/>
    </location>
    <ligand>
        <name>substrate</name>
    </ligand>
</feature>
<comment type="subunit">
    <text evidence="4">Homodimer.</text>
</comment>
<evidence type="ECO:0000256" key="12">
    <source>
        <dbReference type="PIRSR" id="PIRSR605478-1"/>
    </source>
</evidence>
<comment type="similarity">
    <text evidence="3">Belongs to the transketolase family.</text>
</comment>
<dbReference type="GO" id="GO:0046872">
    <property type="term" value="F:metal ion binding"/>
    <property type="evidence" value="ECO:0007669"/>
    <property type="project" value="UniProtKB-KW"/>
</dbReference>
<dbReference type="AlphaFoldDB" id="A0A2S5T3Z2"/>
<feature type="binding site" evidence="13">
    <location>
        <position position="358"/>
    </location>
    <ligand>
        <name>substrate</name>
    </ligand>
</feature>
<dbReference type="InterPro" id="IPR009014">
    <property type="entry name" value="Transketo_C/PFOR_II"/>
</dbReference>
<keyword evidence="6" id="KW-0808">Transferase</keyword>
<evidence type="ECO:0000256" key="13">
    <source>
        <dbReference type="PIRSR" id="PIRSR605478-2"/>
    </source>
</evidence>
<dbReference type="Pfam" id="PF22613">
    <property type="entry name" value="Transketolase_C_1"/>
    <property type="match status" value="1"/>
</dbReference>
<dbReference type="Pfam" id="PF02779">
    <property type="entry name" value="Transket_pyr"/>
    <property type="match status" value="1"/>
</dbReference>
<keyword evidence="20" id="KW-1185">Reference proteome</keyword>
<dbReference type="EC" id="2.2.1.1" evidence="5 11"/>
<feature type="binding site" evidence="13">
    <location>
        <position position="385"/>
    </location>
    <ligand>
        <name>substrate</name>
    </ligand>
</feature>
<gene>
    <name evidence="18" type="primary">tkt</name>
    <name evidence="18" type="ORF">C1702_10490</name>
    <name evidence="19" type="ORF">EV676_109132</name>
</gene>
<comment type="cofactor">
    <cofactor evidence="2">
        <name>Co(2+)</name>
        <dbReference type="ChEBI" id="CHEBI:48828"/>
    </cofactor>
</comment>
<dbReference type="EMBL" id="PSNY01000010">
    <property type="protein sequence ID" value="PPE69618.1"/>
    <property type="molecule type" value="Genomic_DNA"/>
</dbReference>
<dbReference type="InterPro" id="IPR049557">
    <property type="entry name" value="Transketolase_CS"/>
</dbReference>
<dbReference type="Gene3D" id="3.40.50.970">
    <property type="match status" value="2"/>
</dbReference>
<accession>A0A2S5T3Z2</accession>
<dbReference type="FunFam" id="3.40.50.920:FF:000003">
    <property type="entry name" value="Transketolase"/>
    <property type="match status" value="1"/>
</dbReference>
<evidence type="ECO:0000313" key="19">
    <source>
        <dbReference type="EMBL" id="TCP05046.1"/>
    </source>
</evidence>
<dbReference type="RefSeq" id="WP_104357654.1">
    <property type="nucleotide sequence ID" value="NZ_CALFFA010000041.1"/>
</dbReference>
<dbReference type="Gene3D" id="3.40.50.920">
    <property type="match status" value="1"/>
</dbReference>
<evidence type="ECO:0000256" key="2">
    <source>
        <dbReference type="ARBA" id="ARBA00001941"/>
    </source>
</evidence>
<dbReference type="InterPro" id="IPR029061">
    <property type="entry name" value="THDP-binding"/>
</dbReference>
<comment type="catalytic activity">
    <reaction evidence="10">
        <text>D-sedoheptulose 7-phosphate + D-glyceraldehyde 3-phosphate = aldehydo-D-ribose 5-phosphate + D-xylulose 5-phosphate</text>
        <dbReference type="Rhea" id="RHEA:10508"/>
        <dbReference type="ChEBI" id="CHEBI:57483"/>
        <dbReference type="ChEBI" id="CHEBI:57737"/>
        <dbReference type="ChEBI" id="CHEBI:58273"/>
        <dbReference type="ChEBI" id="CHEBI:59776"/>
        <dbReference type="EC" id="2.2.1.1"/>
    </reaction>
</comment>
<feature type="binding site" evidence="14">
    <location>
        <position position="261"/>
    </location>
    <ligand>
        <name>thiamine diphosphate</name>
        <dbReference type="ChEBI" id="CHEBI:58937"/>
    </ligand>
</feature>
<feature type="binding site" evidence="15">
    <location>
        <position position="185"/>
    </location>
    <ligand>
        <name>Mg(2+)</name>
        <dbReference type="ChEBI" id="CHEBI:18420"/>
    </ligand>
</feature>
<reference evidence="18 20" key="1">
    <citation type="submission" date="2018-02" db="EMBL/GenBank/DDBJ databases">
        <title>Reclassifiation of [Polyangium] brachysporum DSM 7029 as Guopingzhaonella breviflexa gen. nov., sp. nov., a member of the family Comamonadaceae.</title>
        <authorList>
            <person name="Tang B."/>
        </authorList>
    </citation>
    <scope>NUCLEOTIDE SEQUENCE [LARGE SCALE GENOMIC DNA]</scope>
    <source>
        <strain evidence="18 20">DSM 15344</strain>
    </source>
</reference>